<dbReference type="Gene3D" id="3.90.280.10">
    <property type="entry name" value="PEBP-like"/>
    <property type="match status" value="1"/>
</dbReference>
<accession>A0A078MDQ3</accession>
<dbReference type="RefSeq" id="WP_044499170.1">
    <property type="nucleotide sequence ID" value="NZ_LK391969.1"/>
</dbReference>
<sequence length="160" mass="17316">MGFALNLDLQLTSSAFANDGAIPTRHTGEGEDVSPALSWSGAPAGTKSFAVICHDPDAPLVSANGTYGFVHWVHYNIPADVTSLPEGCKHHTDGPTNFGKPGYGGPMPPEGHGQHKYYFWILALDCEPNLEDGLDMWQLLAKVEPHTLAMNRLVGTYQRD</sequence>
<dbReference type="EMBL" id="LM997413">
    <property type="protein sequence ID" value="CEA04390.1"/>
    <property type="molecule type" value="Genomic_DNA"/>
</dbReference>
<dbReference type="SUPFAM" id="SSF49777">
    <property type="entry name" value="PEBP-like"/>
    <property type="match status" value="1"/>
</dbReference>
<feature type="region of interest" description="Disordered" evidence="1">
    <location>
        <begin position="19"/>
        <end position="38"/>
    </location>
</feature>
<dbReference type="NCBIfam" id="TIGR00481">
    <property type="entry name" value="YbhB/YbcL family Raf kinase inhibitor-like protein"/>
    <property type="match status" value="1"/>
</dbReference>
<protein>
    <submittedName>
        <fullName evidence="2">PBP family phospholipid-binding protein</fullName>
    </submittedName>
</protein>
<dbReference type="PATRIC" id="fig|1461581.3.peg.1497"/>
<dbReference type="OrthoDB" id="9797506at2"/>
<dbReference type="CDD" id="cd00865">
    <property type="entry name" value="PEBP_bact_arch"/>
    <property type="match status" value="1"/>
</dbReference>
<reference evidence="2" key="1">
    <citation type="submission" date="2014-07" db="EMBL/GenBank/DDBJ databases">
        <authorList>
            <person name="Urmite Genomes Urmite Genomes"/>
        </authorList>
    </citation>
    <scope>NUCLEOTIDE SEQUENCE</scope>
    <source>
        <strain evidence="2">12M76_air</strain>
    </source>
</reference>
<name>A0A078MDQ3_9PSED</name>
<evidence type="ECO:0000256" key="1">
    <source>
        <dbReference type="SAM" id="MobiDB-lite"/>
    </source>
</evidence>
<organism evidence="2">
    <name type="scientific">Pseudomonas saudimassiliensis</name>
    <dbReference type="NCBI Taxonomy" id="1461581"/>
    <lineage>
        <taxon>Bacteria</taxon>
        <taxon>Pseudomonadati</taxon>
        <taxon>Pseudomonadota</taxon>
        <taxon>Gammaproteobacteria</taxon>
        <taxon>Pseudomonadales</taxon>
        <taxon>Pseudomonadaceae</taxon>
        <taxon>Pseudomonas</taxon>
    </lineage>
</organism>
<evidence type="ECO:0000313" key="2">
    <source>
        <dbReference type="EMBL" id="CEA04390.1"/>
    </source>
</evidence>
<proteinExistence type="predicted"/>
<dbReference type="PANTHER" id="PTHR30289:SF1">
    <property type="entry name" value="PEBP (PHOSPHATIDYLETHANOLAMINE-BINDING PROTEIN) FAMILY PROTEIN"/>
    <property type="match status" value="1"/>
</dbReference>
<dbReference type="Pfam" id="PF01161">
    <property type="entry name" value="PBP"/>
    <property type="match status" value="1"/>
</dbReference>
<dbReference type="PANTHER" id="PTHR30289">
    <property type="entry name" value="UNCHARACTERIZED PROTEIN YBCL-RELATED"/>
    <property type="match status" value="1"/>
</dbReference>
<dbReference type="AlphaFoldDB" id="A0A078MDQ3"/>
<gene>
    <name evidence="2" type="ORF">BN1049_01519</name>
</gene>
<dbReference type="InterPro" id="IPR005247">
    <property type="entry name" value="YbhB_YbcL/LppC-like"/>
</dbReference>
<dbReference type="EMBL" id="LK391969">
    <property type="protein sequence ID" value="CEF26586.1"/>
    <property type="molecule type" value="Genomic_DNA"/>
</dbReference>
<dbReference type="InterPro" id="IPR036610">
    <property type="entry name" value="PEBP-like_sf"/>
</dbReference>
<dbReference type="InterPro" id="IPR008914">
    <property type="entry name" value="PEBP"/>
</dbReference>